<evidence type="ECO:0000313" key="2">
    <source>
        <dbReference type="Proteomes" id="UP000298424"/>
    </source>
</evidence>
<dbReference type="Gene3D" id="2.130.10.10">
    <property type="entry name" value="YVTN repeat-like/Quinoprotein amine dehydrogenase"/>
    <property type="match status" value="1"/>
</dbReference>
<dbReference type="PANTHER" id="PTHR47197:SF3">
    <property type="entry name" value="DIHYDRO-HEME D1 DEHYDROGENASE"/>
    <property type="match status" value="1"/>
</dbReference>
<dbReference type="AlphaFoldDB" id="A0A4R8ZCJ0"/>
<gene>
    <name evidence="1" type="ORF">E3T27_15360</name>
</gene>
<protein>
    <submittedName>
        <fullName evidence="1">YncE family protein</fullName>
    </submittedName>
</protein>
<dbReference type="Proteomes" id="UP000298424">
    <property type="component" value="Unassembled WGS sequence"/>
</dbReference>
<dbReference type="SUPFAM" id="SSF50969">
    <property type="entry name" value="YVTN repeat-like/Quinoprotein amine dehydrogenase"/>
    <property type="match status" value="1"/>
</dbReference>
<reference evidence="1 2" key="1">
    <citation type="submission" date="2019-03" db="EMBL/GenBank/DDBJ databases">
        <title>Genomics of glacier-inhabiting Cryobacterium strains.</title>
        <authorList>
            <person name="Liu Q."/>
            <person name="Xin Y.-H."/>
        </authorList>
    </citation>
    <scope>NUCLEOTIDE SEQUENCE [LARGE SCALE GENOMIC DNA]</scope>
    <source>
        <strain evidence="1 2">TMT1-1</strain>
    </source>
</reference>
<dbReference type="InterPro" id="IPR051200">
    <property type="entry name" value="Host-pathogen_enzymatic-act"/>
</dbReference>
<dbReference type="RefSeq" id="WP_134573814.1">
    <property type="nucleotide sequence ID" value="NZ_SOGT01000016.1"/>
</dbReference>
<dbReference type="EMBL" id="SOGT01000016">
    <property type="protein sequence ID" value="TFD23547.1"/>
    <property type="molecule type" value="Genomic_DNA"/>
</dbReference>
<proteinExistence type="predicted"/>
<dbReference type="PANTHER" id="PTHR47197">
    <property type="entry name" value="PROTEIN NIRF"/>
    <property type="match status" value="1"/>
</dbReference>
<comment type="caution">
    <text evidence="1">The sequence shown here is derived from an EMBL/GenBank/DDBJ whole genome shotgun (WGS) entry which is preliminary data.</text>
</comment>
<keyword evidence="2" id="KW-1185">Reference proteome</keyword>
<sequence>MVLSYRWAANGVSVSGIRCRGIRGIHSTCSDKKIYALNIASNTVAYSFTVGACGDLVATPDGKSLYIGGSPTLFDITVATIATRSLAEPIFTGAPVGELTPSADRKKVYLSNTENNTIATVSTVTNRVLSRIPLGRTPSSLAITPDGSKVGIANSNDGTVSVGARSLKTRREVIHGSRAAGPVRARRADFGALE</sequence>
<dbReference type="InterPro" id="IPR011044">
    <property type="entry name" value="Quino_amine_DH_bsu"/>
</dbReference>
<dbReference type="InterPro" id="IPR015943">
    <property type="entry name" value="WD40/YVTN_repeat-like_dom_sf"/>
</dbReference>
<organism evidence="1 2">
    <name type="scientific">Cryobacterium lyxosi</name>
    <dbReference type="NCBI Taxonomy" id="1259228"/>
    <lineage>
        <taxon>Bacteria</taxon>
        <taxon>Bacillati</taxon>
        <taxon>Actinomycetota</taxon>
        <taxon>Actinomycetes</taxon>
        <taxon>Micrococcales</taxon>
        <taxon>Microbacteriaceae</taxon>
        <taxon>Cryobacterium</taxon>
    </lineage>
</organism>
<accession>A0A4R8ZCJ0</accession>
<dbReference type="OrthoDB" id="614750at2"/>
<name>A0A4R8ZCJ0_9MICO</name>
<evidence type="ECO:0000313" key="1">
    <source>
        <dbReference type="EMBL" id="TFD23547.1"/>
    </source>
</evidence>